<sequence>MDTNLMCTGDKSLGLCEPPKGVRPQRCTCRLHERRTKEVIENGLKIVRVRFCLPAGELPYLEPSRLSIYLLSLLSSSPSGLPFPRMQKGFDSEGFPLLMRLGRLERWRLAQAVASIKRSIPVFLCKAHPPPSCFPTWHKNQCTEARTSSPEYRSFARKVAAEVFVPGWDSTYRSFCRSFVPKSKSRAEKHPCGVAMKSDEWWSTYSSREEFLSTTIRGKPFTYDHPSRFKSIATPGKARPMVIPSASIDLLGPLHKTLYQHMASQPWLLKGKPSVDRLKEVLRRKVKTSIDLVNASDGLTIDICEILLDRCQSTSDSIPSEVYERAHRSLTPLLTCEDGYARVRSGQMMGQYLCFPMLCFQSYVAARWATREIDACIRINGDDCLIGSDSYDVVNRYPAHLRINFDKTAVRESVAEINSTQFIRWGKKWKEVVTARRLGGDHNLVSGLVHLAQSCREAGDRWITAFVRTRIGRRSRVSPVSLGLPVTNREVFWRNRGMPHHRILPDPKLDNDERLEKVSERPCLADTEELRDLLFNHGRYVPDRDVEDEVKKLPYRKVNVTNVYLKDPFATCRRVCRGEKKTKKEIFFRVRRDPVPVDEKKVPEPRSIAEECILRAHSIRVERMFSARSKIFPFWQYRERSSTSGEDSR</sequence>
<proteinExistence type="predicted"/>
<evidence type="ECO:0000256" key="1">
    <source>
        <dbReference type="ARBA" id="ARBA00022484"/>
    </source>
</evidence>
<reference evidence="4 5" key="1">
    <citation type="journal article" date="2020" name="Virus Evol.">
        <title>Analysis of the virome associated to grapevine downy mildew lesions reveals new mycovirus lineages.</title>
        <authorList>
            <person name="Chiapello M."/>
            <person name="Rodriguez-Romero J."/>
            <person name="Ayllon M.A."/>
            <person name="Turina M."/>
        </authorList>
    </citation>
    <scope>NUCLEOTIDE SEQUENCE [LARGE SCALE GENOMIC DNA]</scope>
    <source>
        <strain evidence="4">DMS4_34267</strain>
    </source>
</reference>
<dbReference type="EMBL" id="MN532654">
    <property type="protein sequence ID" value="QGY72597.1"/>
    <property type="molecule type" value="Genomic_RNA"/>
</dbReference>
<dbReference type="InterPro" id="IPR043502">
    <property type="entry name" value="DNA/RNA_pol_sf"/>
</dbReference>
<evidence type="ECO:0000256" key="3">
    <source>
        <dbReference type="ARBA" id="ARBA00022695"/>
    </source>
</evidence>
<organism evidence="4 5">
    <name type="scientific">Plasmopara viticola lesion associated ourmia-like virus 67</name>
    <dbReference type="NCBI Taxonomy" id="2686539"/>
    <lineage>
        <taxon>Viruses</taxon>
        <taxon>Riboviria</taxon>
        <taxon>Orthornavirae</taxon>
        <taxon>Lenarviricota</taxon>
        <taxon>Miaviricetes</taxon>
        <taxon>Ourlivirales</taxon>
        <taxon>Botourmiaviridae</taxon>
        <taxon>Betascleroulivirus</taxon>
        <taxon>Betascleroulivirus miplasmoparae</taxon>
    </lineage>
</organism>
<evidence type="ECO:0000313" key="4">
    <source>
        <dbReference type="EMBL" id="QGY72597.1"/>
    </source>
</evidence>
<dbReference type="Proteomes" id="UP000829946">
    <property type="component" value="Segment"/>
</dbReference>
<keyword evidence="3" id="KW-0548">Nucleotidyltransferase</keyword>
<name>A0ABX6FIY7_9VIRU</name>
<accession>A0ABX6FIY7</accession>
<keyword evidence="5" id="KW-1185">Reference proteome</keyword>
<evidence type="ECO:0000256" key="2">
    <source>
        <dbReference type="ARBA" id="ARBA00022679"/>
    </source>
</evidence>
<dbReference type="SUPFAM" id="SSF56672">
    <property type="entry name" value="DNA/RNA polymerases"/>
    <property type="match status" value="1"/>
</dbReference>
<protein>
    <submittedName>
        <fullName evidence="4">RNA dependent RNA polymerase</fullName>
    </submittedName>
</protein>
<dbReference type="GeneID" id="80538795"/>
<dbReference type="RefSeq" id="YP_010800261.1">
    <property type="nucleotide sequence ID" value="NC_076796.1"/>
</dbReference>
<keyword evidence="2" id="KW-0808">Transferase</keyword>
<evidence type="ECO:0000313" key="5">
    <source>
        <dbReference type="Proteomes" id="UP000829946"/>
    </source>
</evidence>
<keyword evidence="1" id="KW-0696">RNA-directed RNA polymerase</keyword>